<dbReference type="Proteomes" id="UP000184114">
    <property type="component" value="Unassembled WGS sequence"/>
</dbReference>
<keyword evidence="1" id="KW-0472">Membrane</keyword>
<evidence type="ECO:0000256" key="1">
    <source>
        <dbReference type="SAM" id="Phobius"/>
    </source>
</evidence>
<reference evidence="3" key="1">
    <citation type="submission" date="2016-11" db="EMBL/GenBank/DDBJ databases">
        <authorList>
            <person name="Varghese N."/>
            <person name="Submissions S."/>
        </authorList>
    </citation>
    <scope>NUCLEOTIDE SEQUENCE [LARGE SCALE GENOMIC DNA]</scope>
    <source>
        <strain evidence="3">DSM 18095</strain>
    </source>
</reference>
<dbReference type="EMBL" id="FQTY01000012">
    <property type="protein sequence ID" value="SHE94511.1"/>
    <property type="molecule type" value="Genomic_DNA"/>
</dbReference>
<evidence type="ECO:0000313" key="2">
    <source>
        <dbReference type="EMBL" id="SHE94511.1"/>
    </source>
</evidence>
<accession>A0A1M4XM52</accession>
<sequence>MENNKNQDYYESFTKPIIRTGKWTLLLAVALCFLPPIYLWIRYGALPPFRAIMTGWFLILSIYGTYYFIEPISYFPILGVAGTYMSFLAGNIGNMRVPCAAVAQEALKVEPGSEKAEIVATLGIAGSIITNLVVVTIAAIAGNELMKLFPPVILKAFEFVLPSIFGAMFAMFAVKYPKYGAFAIGLTLFLLGVVKILPVYILIPLCVFSTIIFATTSYKKKTKQEQ</sequence>
<feature type="transmembrane region" description="Helical" evidence="1">
    <location>
        <begin position="180"/>
        <end position="213"/>
    </location>
</feature>
<dbReference type="RefSeq" id="WP_072976368.1">
    <property type="nucleotide sequence ID" value="NZ_FQTY01000012.1"/>
</dbReference>
<keyword evidence="1" id="KW-1133">Transmembrane helix</keyword>
<feature type="transmembrane region" description="Helical" evidence="1">
    <location>
        <begin position="118"/>
        <end position="140"/>
    </location>
</feature>
<keyword evidence="1" id="KW-0812">Transmembrane</keyword>
<keyword evidence="3" id="KW-1185">Reference proteome</keyword>
<dbReference type="AlphaFoldDB" id="A0A1M4XM52"/>
<feature type="transmembrane region" description="Helical" evidence="1">
    <location>
        <begin position="152"/>
        <end position="174"/>
    </location>
</feature>
<feature type="transmembrane region" description="Helical" evidence="1">
    <location>
        <begin position="23"/>
        <end position="41"/>
    </location>
</feature>
<proteinExistence type="predicted"/>
<dbReference type="STRING" id="1123404.SAMN02745784_02296"/>
<evidence type="ECO:0008006" key="4">
    <source>
        <dbReference type="Google" id="ProtNLM"/>
    </source>
</evidence>
<organism evidence="2 3">
    <name type="scientific">Tissierella praeacuta DSM 18095</name>
    <dbReference type="NCBI Taxonomy" id="1123404"/>
    <lineage>
        <taxon>Bacteria</taxon>
        <taxon>Bacillati</taxon>
        <taxon>Bacillota</taxon>
        <taxon>Tissierellia</taxon>
        <taxon>Tissierellales</taxon>
        <taxon>Tissierellaceae</taxon>
        <taxon>Tissierella</taxon>
    </lineage>
</organism>
<evidence type="ECO:0000313" key="3">
    <source>
        <dbReference type="Proteomes" id="UP000184114"/>
    </source>
</evidence>
<gene>
    <name evidence="2" type="ORF">SAMN02745784_02296</name>
</gene>
<dbReference type="GeneID" id="90994190"/>
<feature type="transmembrane region" description="Helical" evidence="1">
    <location>
        <begin position="48"/>
        <end position="69"/>
    </location>
</feature>
<name>A0A1M4XM52_9FIRM</name>
<protein>
    <recommendedName>
        <fullName evidence="4">Small-conductance mechanosensitive channel</fullName>
    </recommendedName>
</protein>